<evidence type="ECO:0000313" key="9">
    <source>
        <dbReference type="Proteomes" id="UP000525686"/>
    </source>
</evidence>
<dbReference type="InterPro" id="IPR050295">
    <property type="entry name" value="Plant_2OG-oxidoreductases"/>
</dbReference>
<evidence type="ECO:0000259" key="7">
    <source>
        <dbReference type="Pfam" id="PF14226"/>
    </source>
</evidence>
<keyword evidence="3" id="KW-0408">Iron</keyword>
<dbReference type="Pfam" id="PF03171">
    <property type="entry name" value="2OG-FeII_Oxy"/>
    <property type="match status" value="1"/>
</dbReference>
<dbReference type="PANTHER" id="PTHR47991">
    <property type="entry name" value="OXOGLUTARATE/IRON-DEPENDENT DIOXYGENASE"/>
    <property type="match status" value="1"/>
</dbReference>
<proteinExistence type="predicted"/>
<keyword evidence="4" id="KW-0045">Antibiotic biosynthesis</keyword>
<dbReference type="EMBL" id="JABJWZ010000021">
    <property type="protein sequence ID" value="MBB1252597.1"/>
    <property type="molecule type" value="Genomic_DNA"/>
</dbReference>
<dbReference type="GO" id="GO:0046872">
    <property type="term" value="F:metal ion binding"/>
    <property type="evidence" value="ECO:0007669"/>
    <property type="project" value="UniProtKB-KW"/>
</dbReference>
<dbReference type="Gene3D" id="2.60.120.330">
    <property type="entry name" value="B-lactam Antibiotic, Isopenicillin N Synthase, Chain"/>
    <property type="match status" value="1"/>
</dbReference>
<dbReference type="InterPro" id="IPR044861">
    <property type="entry name" value="IPNS-like_FE2OG_OXY"/>
</dbReference>
<sequence>MLRELDIGRRPDTATVRSALKDGFFLVRNSVPEGLLDESYGLLESFFSLPAWQKEDARVPGSNGQSGYTPPLVETAEKSGSKPDWKELFHWGPLLPEGHPLRARYPARYPTPLLPDDLVPGIGKVLTELHTKMQEFQIRVVGVIAEALGVQPSYFEEMLHDGPVVNRAAWYPPMDIAPSPDYTWAVEHQDFDLITALPRATAPGLQVLLQDGEWLPVHAPEGYAVVNVGMVLERLTNGLARAAVHRVVAAPSQGAGRLSIVQFCHPTPWTVLTPLSLPDAPAIPRHPTLTADALFERTMYRINRLGM</sequence>
<protein>
    <submittedName>
        <fullName evidence="8">Isopenicillin N synthase family oxygenase</fullName>
    </submittedName>
</protein>
<feature type="region of interest" description="Disordered" evidence="5">
    <location>
        <begin position="58"/>
        <end position="79"/>
    </location>
</feature>
<evidence type="ECO:0000256" key="4">
    <source>
        <dbReference type="ARBA" id="ARBA00023194"/>
    </source>
</evidence>
<feature type="domain" description="Non-haem dioxygenase N-terminal" evidence="7">
    <location>
        <begin position="15"/>
        <end position="110"/>
    </location>
</feature>
<dbReference type="Proteomes" id="UP000525686">
    <property type="component" value="Unassembled WGS sequence"/>
</dbReference>
<accession>A0A7W3ZLS2</accession>
<name>A0A7W3ZLS2_9ACTN</name>
<evidence type="ECO:0000256" key="1">
    <source>
        <dbReference type="ARBA" id="ARBA00004792"/>
    </source>
</evidence>
<dbReference type="InterPro" id="IPR026992">
    <property type="entry name" value="DIOX_N"/>
</dbReference>
<feature type="domain" description="Isopenicillin N synthase-like Fe(2+) 2OG dioxygenase" evidence="6">
    <location>
        <begin position="167"/>
        <end position="266"/>
    </location>
</feature>
<dbReference type="Pfam" id="PF14226">
    <property type="entry name" value="DIOX_N"/>
    <property type="match status" value="1"/>
</dbReference>
<evidence type="ECO:0000313" key="8">
    <source>
        <dbReference type="EMBL" id="MBB1252597.1"/>
    </source>
</evidence>
<dbReference type="SUPFAM" id="SSF51197">
    <property type="entry name" value="Clavaminate synthase-like"/>
    <property type="match status" value="1"/>
</dbReference>
<gene>
    <name evidence="8" type="ORF">H3146_04315</name>
</gene>
<evidence type="ECO:0000256" key="2">
    <source>
        <dbReference type="ARBA" id="ARBA00022723"/>
    </source>
</evidence>
<evidence type="ECO:0000259" key="6">
    <source>
        <dbReference type="Pfam" id="PF03171"/>
    </source>
</evidence>
<reference evidence="9" key="1">
    <citation type="submission" date="2020-05" db="EMBL/GenBank/DDBJ databases">
        <title>Classification of alakaliphilic streptomycetes isolated from an alkaline soil next to Lonar Crater, India and a proposal for the recognition of Streptomyces alkaliterrae sp. nov.</title>
        <authorList>
            <person name="Golinska P."/>
        </authorList>
    </citation>
    <scope>NUCLEOTIDE SEQUENCE [LARGE SCALE GENOMIC DNA]</scope>
    <source>
        <strain evidence="9">OF3</strain>
    </source>
</reference>
<evidence type="ECO:0000256" key="3">
    <source>
        <dbReference type="ARBA" id="ARBA00023004"/>
    </source>
</evidence>
<dbReference type="AlphaFoldDB" id="A0A7W3ZLS2"/>
<dbReference type="InterPro" id="IPR027443">
    <property type="entry name" value="IPNS-like_sf"/>
</dbReference>
<dbReference type="RefSeq" id="WP_181353522.1">
    <property type="nucleotide sequence ID" value="NZ_JABJWZ010000021.1"/>
</dbReference>
<comment type="pathway">
    <text evidence="1">Antibiotic biosynthesis.</text>
</comment>
<keyword evidence="2" id="KW-0479">Metal-binding</keyword>
<comment type="caution">
    <text evidence="8">The sequence shown here is derived from an EMBL/GenBank/DDBJ whole genome shotgun (WGS) entry which is preliminary data.</text>
</comment>
<dbReference type="GO" id="GO:0017000">
    <property type="term" value="P:antibiotic biosynthetic process"/>
    <property type="evidence" value="ECO:0007669"/>
    <property type="project" value="UniProtKB-KW"/>
</dbReference>
<evidence type="ECO:0000256" key="5">
    <source>
        <dbReference type="SAM" id="MobiDB-lite"/>
    </source>
</evidence>
<organism evidence="8 9">
    <name type="scientific">Streptomyces alkaliterrae</name>
    <dbReference type="NCBI Taxonomy" id="2213162"/>
    <lineage>
        <taxon>Bacteria</taxon>
        <taxon>Bacillati</taxon>
        <taxon>Actinomycetota</taxon>
        <taxon>Actinomycetes</taxon>
        <taxon>Kitasatosporales</taxon>
        <taxon>Streptomycetaceae</taxon>
        <taxon>Streptomyces</taxon>
    </lineage>
</organism>